<keyword evidence="2" id="KW-1185">Reference proteome</keyword>
<evidence type="ECO:0000313" key="1">
    <source>
        <dbReference type="EMBL" id="BEG99538.1"/>
    </source>
</evidence>
<dbReference type="EMBL" id="AP028055">
    <property type="protein sequence ID" value="BEG99538.1"/>
    <property type="molecule type" value="Genomic_DNA"/>
</dbReference>
<protein>
    <submittedName>
        <fullName evidence="1">Uncharacterized protein</fullName>
    </submittedName>
</protein>
<evidence type="ECO:0000313" key="2">
    <source>
        <dbReference type="Proteomes" id="UP001496674"/>
    </source>
</evidence>
<organism evidence="1 2">
    <name type="scientific">Bacteroides sedimenti</name>
    <dbReference type="NCBI Taxonomy" id="2136147"/>
    <lineage>
        <taxon>Bacteria</taxon>
        <taxon>Pseudomonadati</taxon>
        <taxon>Bacteroidota</taxon>
        <taxon>Bacteroidia</taxon>
        <taxon>Bacteroidales</taxon>
        <taxon>Bacteroidaceae</taxon>
        <taxon>Bacteroides</taxon>
    </lineage>
</organism>
<name>A0ABM8IGU3_9BACE</name>
<gene>
    <name evidence="1" type="ORF">BSYN_18030</name>
</gene>
<sequence length="117" mass="13439">MNESRFSSGFNVFLTALSEEAEGNSLDQFVPSENLIKQFSLKKIDGLFNIFGFLQTDNSFQEKEVEKIGGKLIPYSLQIYSFHIPIESIQKLIQIKGITFIEINQKTRTKQTNTKRD</sequence>
<accession>A0ABM8IGU3</accession>
<proteinExistence type="predicted"/>
<dbReference type="Proteomes" id="UP001496674">
    <property type="component" value="Chromosome"/>
</dbReference>
<reference evidence="1 2" key="1">
    <citation type="submission" date="2023-04" db="EMBL/GenBank/DDBJ databases">
        <title>Draft genome sequence of acteroides sedimenti strain YN3PY1.</title>
        <authorList>
            <person name="Yoshida N."/>
        </authorList>
    </citation>
    <scope>NUCLEOTIDE SEQUENCE [LARGE SCALE GENOMIC DNA]</scope>
    <source>
        <strain evidence="1 2">YN3PY1</strain>
    </source>
</reference>